<proteinExistence type="predicted"/>
<reference evidence="1" key="1">
    <citation type="journal article" date="2015" name="Nature">
        <title>Complex archaea that bridge the gap between prokaryotes and eukaryotes.</title>
        <authorList>
            <person name="Spang A."/>
            <person name="Saw J.H."/>
            <person name="Jorgensen S.L."/>
            <person name="Zaremba-Niedzwiedzka K."/>
            <person name="Martijn J."/>
            <person name="Lind A.E."/>
            <person name="van Eijk R."/>
            <person name="Schleper C."/>
            <person name="Guy L."/>
            <person name="Ettema T.J."/>
        </authorList>
    </citation>
    <scope>NUCLEOTIDE SEQUENCE</scope>
</reference>
<accession>A0A0F9B160</accession>
<gene>
    <name evidence="1" type="ORF">LCGC14_2506280</name>
</gene>
<organism evidence="1">
    <name type="scientific">marine sediment metagenome</name>
    <dbReference type="NCBI Taxonomy" id="412755"/>
    <lineage>
        <taxon>unclassified sequences</taxon>
        <taxon>metagenomes</taxon>
        <taxon>ecological metagenomes</taxon>
    </lineage>
</organism>
<sequence length="67" mass="7907">MDFLTFLTTKETLKKNKNIFMKYGDNAFGLGYLGNGVIWACVTKNHVFNPVYLLYYLFNNRHAFNIY</sequence>
<dbReference type="AlphaFoldDB" id="A0A0F9B160"/>
<dbReference type="EMBL" id="LAZR01040086">
    <property type="protein sequence ID" value="KKL15370.1"/>
    <property type="molecule type" value="Genomic_DNA"/>
</dbReference>
<evidence type="ECO:0000313" key="1">
    <source>
        <dbReference type="EMBL" id="KKL15370.1"/>
    </source>
</evidence>
<name>A0A0F9B160_9ZZZZ</name>
<protein>
    <submittedName>
        <fullName evidence="1">Uncharacterized protein</fullName>
    </submittedName>
</protein>
<comment type="caution">
    <text evidence="1">The sequence shown here is derived from an EMBL/GenBank/DDBJ whole genome shotgun (WGS) entry which is preliminary data.</text>
</comment>